<evidence type="ECO:0000256" key="1">
    <source>
        <dbReference type="SAM" id="Phobius"/>
    </source>
</evidence>
<keyword evidence="3" id="KW-1185">Reference proteome</keyword>
<dbReference type="Pfam" id="PF10617">
    <property type="entry name" value="DUF2474"/>
    <property type="match status" value="1"/>
</dbReference>
<keyword evidence="1" id="KW-0812">Transmembrane</keyword>
<dbReference type="RefSeq" id="WP_162347876.1">
    <property type="nucleotide sequence ID" value="NZ_QOVG01000001.1"/>
</dbReference>
<dbReference type="Proteomes" id="UP001429354">
    <property type="component" value="Unassembled WGS sequence"/>
</dbReference>
<sequence>MESGPRPRWGRRIGWLLLIWALSVAGLGLLAWLLRLLMRAAGMTA</sequence>
<name>A0ABX0ACP1_9GAMM</name>
<keyword evidence="1" id="KW-0472">Membrane</keyword>
<evidence type="ECO:0000313" key="3">
    <source>
        <dbReference type="Proteomes" id="UP001429354"/>
    </source>
</evidence>
<organism evidence="2 3">
    <name type="scientific">Pseudoxanthomonas gei</name>
    <dbReference type="NCBI Taxonomy" id="1383030"/>
    <lineage>
        <taxon>Bacteria</taxon>
        <taxon>Pseudomonadati</taxon>
        <taxon>Pseudomonadota</taxon>
        <taxon>Gammaproteobacteria</taxon>
        <taxon>Lysobacterales</taxon>
        <taxon>Lysobacteraceae</taxon>
        <taxon>Pseudoxanthomonas</taxon>
    </lineage>
</organism>
<dbReference type="EMBL" id="QOVG01000001">
    <property type="protein sequence ID" value="NDK37301.1"/>
    <property type="molecule type" value="Genomic_DNA"/>
</dbReference>
<dbReference type="InterPro" id="IPR018895">
    <property type="entry name" value="DUF2474"/>
</dbReference>
<gene>
    <name evidence="2" type="ORF">DT603_00380</name>
</gene>
<accession>A0ABX0ACP1</accession>
<protein>
    <submittedName>
        <fullName evidence="2">DUF2474 family protein</fullName>
    </submittedName>
</protein>
<feature type="transmembrane region" description="Helical" evidence="1">
    <location>
        <begin position="12"/>
        <end position="34"/>
    </location>
</feature>
<keyword evidence="1" id="KW-1133">Transmembrane helix</keyword>
<reference evidence="2 3" key="1">
    <citation type="submission" date="2018-07" db="EMBL/GenBank/DDBJ databases">
        <title>Whole genome Sequencing of Pseudoxanthomonas gei KCTC 32298 (T).</title>
        <authorList>
            <person name="Kumar S."/>
            <person name="Bansal K."/>
            <person name="Kaur A."/>
            <person name="Patil P."/>
            <person name="Sharma S."/>
            <person name="Patil P.B."/>
        </authorList>
    </citation>
    <scope>NUCLEOTIDE SEQUENCE [LARGE SCALE GENOMIC DNA]</scope>
    <source>
        <strain evidence="2 3">KCTC 32298</strain>
    </source>
</reference>
<comment type="caution">
    <text evidence="2">The sequence shown here is derived from an EMBL/GenBank/DDBJ whole genome shotgun (WGS) entry which is preliminary data.</text>
</comment>
<proteinExistence type="predicted"/>
<evidence type="ECO:0000313" key="2">
    <source>
        <dbReference type="EMBL" id="NDK37301.1"/>
    </source>
</evidence>